<keyword evidence="2" id="KW-1003">Cell membrane</keyword>
<evidence type="ECO:0000256" key="4">
    <source>
        <dbReference type="ARBA" id="ARBA00022989"/>
    </source>
</evidence>
<keyword evidence="9" id="KW-1185">Reference proteome</keyword>
<organism evidence="8 9">
    <name type="scientific">Pseudogemmobacter humi</name>
    <dbReference type="NCBI Taxonomy" id="2483812"/>
    <lineage>
        <taxon>Bacteria</taxon>
        <taxon>Pseudomonadati</taxon>
        <taxon>Pseudomonadota</taxon>
        <taxon>Alphaproteobacteria</taxon>
        <taxon>Rhodobacterales</taxon>
        <taxon>Paracoccaceae</taxon>
        <taxon>Pseudogemmobacter</taxon>
    </lineage>
</organism>
<evidence type="ECO:0000256" key="6">
    <source>
        <dbReference type="SAM" id="Phobius"/>
    </source>
</evidence>
<evidence type="ECO:0000256" key="3">
    <source>
        <dbReference type="ARBA" id="ARBA00022692"/>
    </source>
</evidence>
<feature type="transmembrane region" description="Helical" evidence="6">
    <location>
        <begin position="262"/>
        <end position="285"/>
    </location>
</feature>
<evidence type="ECO:0000313" key="9">
    <source>
        <dbReference type="Proteomes" id="UP000277498"/>
    </source>
</evidence>
<keyword evidence="3 6" id="KW-0812">Transmembrane</keyword>
<feature type="transmembrane region" description="Helical" evidence="6">
    <location>
        <begin position="112"/>
        <end position="130"/>
    </location>
</feature>
<dbReference type="EMBL" id="UXAW01000034">
    <property type="protein sequence ID" value="VDC21152.1"/>
    <property type="molecule type" value="Genomic_DNA"/>
</dbReference>
<dbReference type="RefSeq" id="WP_124084956.1">
    <property type="nucleotide sequence ID" value="NZ_UXAW01000034.1"/>
</dbReference>
<comment type="subcellular location">
    <subcellularLocation>
        <location evidence="1">Cell membrane</location>
        <topology evidence="1">Multi-pass membrane protein</topology>
    </subcellularLocation>
</comment>
<feature type="domain" description="Type II secretion system protein GspF" evidence="7">
    <location>
        <begin position="149"/>
        <end position="277"/>
    </location>
</feature>
<feature type="transmembrane region" description="Helical" evidence="6">
    <location>
        <begin position="77"/>
        <end position="100"/>
    </location>
</feature>
<dbReference type="AlphaFoldDB" id="A0A3P5WK00"/>
<evidence type="ECO:0000256" key="5">
    <source>
        <dbReference type="ARBA" id="ARBA00023136"/>
    </source>
</evidence>
<reference evidence="8 9" key="1">
    <citation type="submission" date="2018-11" db="EMBL/GenBank/DDBJ databases">
        <authorList>
            <person name="Criscuolo A."/>
        </authorList>
    </citation>
    <scope>NUCLEOTIDE SEQUENCE [LARGE SCALE GENOMIC DNA]</scope>
    <source>
        <strain evidence="8">ACIP111625</strain>
    </source>
</reference>
<evidence type="ECO:0000256" key="2">
    <source>
        <dbReference type="ARBA" id="ARBA00022475"/>
    </source>
</evidence>
<dbReference type="Pfam" id="PF00482">
    <property type="entry name" value="T2SSF"/>
    <property type="match status" value="1"/>
</dbReference>
<evidence type="ECO:0000313" key="8">
    <source>
        <dbReference type="EMBL" id="VDC21152.1"/>
    </source>
</evidence>
<keyword evidence="4 6" id="KW-1133">Transmembrane helix</keyword>
<dbReference type="InterPro" id="IPR018076">
    <property type="entry name" value="T2SS_GspF_dom"/>
</dbReference>
<dbReference type="PANTHER" id="PTHR35007">
    <property type="entry name" value="INTEGRAL MEMBRANE PROTEIN-RELATED"/>
    <property type="match status" value="1"/>
</dbReference>
<protein>
    <submittedName>
        <fullName evidence="8">Bacterial type II secretion system protein F domain protein</fullName>
    </submittedName>
</protein>
<dbReference type="OrthoDB" id="9810662at2"/>
<accession>A0A3P5WK00</accession>
<evidence type="ECO:0000256" key="1">
    <source>
        <dbReference type="ARBA" id="ARBA00004651"/>
    </source>
</evidence>
<gene>
    <name evidence="8" type="ORF">XINFAN_00516</name>
</gene>
<keyword evidence="5 6" id="KW-0472">Membrane</keyword>
<sequence>MTALSAWLLLGGFIASALMLALALVIVQRAPASAWAGRKKSAAPDLQLVSADEQPAASELRKQLYQAGFQHPAAVRLFLYAKAGCALAGLIAGLILIRLVPALEELAPPFRLGVMLIVCVMGYFLPVVVIDKRRAAYMKRIELALPDALDFMLICVEAGQSTDMAVMRVADELRPVHPDLAARFTALTEALAAGAERQDSWLKMAQETDNDDLRQLASVIVQSTSMGTPIAQTLRVFAADLRDRRVRKIEERANVLPTKMTLGTMMFTVPPLLILLLAPAVYRIATSF</sequence>
<dbReference type="Proteomes" id="UP000277498">
    <property type="component" value="Unassembled WGS sequence"/>
</dbReference>
<evidence type="ECO:0000259" key="7">
    <source>
        <dbReference type="Pfam" id="PF00482"/>
    </source>
</evidence>
<proteinExistence type="predicted"/>
<name>A0A3P5WK00_9RHOB</name>
<dbReference type="GO" id="GO:0005886">
    <property type="term" value="C:plasma membrane"/>
    <property type="evidence" value="ECO:0007669"/>
    <property type="project" value="UniProtKB-SubCell"/>
</dbReference>
<feature type="transmembrane region" description="Helical" evidence="6">
    <location>
        <begin position="6"/>
        <end position="27"/>
    </location>
</feature>
<dbReference type="PANTHER" id="PTHR35007:SF2">
    <property type="entry name" value="PILUS ASSEMBLE PROTEIN"/>
    <property type="match status" value="1"/>
</dbReference>